<dbReference type="Pfam" id="PF10012">
    <property type="entry name" value="DUF2255"/>
    <property type="match status" value="1"/>
</dbReference>
<proteinExistence type="predicted"/>
<reference evidence="1 2" key="1">
    <citation type="submission" date="2018-03" db="EMBL/GenBank/DDBJ databases">
        <title>Bacteriophage NCPPB3778 and a type I-E CRISPR drive the evolution of the US Biological Select Agent, Rathayibacter toxicus.</title>
        <authorList>
            <person name="Davis E.W.II."/>
            <person name="Tabima J.F."/>
            <person name="Weisberg A.J."/>
            <person name="Dantas Lopes L."/>
            <person name="Wiseman M.S."/>
            <person name="Wiseman M.S."/>
            <person name="Pupko T."/>
            <person name="Belcher M.S."/>
            <person name="Sechler A.J."/>
            <person name="Tancos M.A."/>
            <person name="Schroeder B.K."/>
            <person name="Murray T.D."/>
            <person name="Luster D.G."/>
            <person name="Schneider W.L."/>
            <person name="Rogers E."/>
            <person name="Andreote F.D."/>
            <person name="Grunwald N.J."/>
            <person name="Putnam M.L."/>
            <person name="Chang J.H."/>
        </authorList>
    </citation>
    <scope>NUCLEOTIDE SEQUENCE [LARGE SCALE GENOMIC DNA]</scope>
    <source>
        <strain evidence="1 2">DSM 15933</strain>
    </source>
</reference>
<keyword evidence="2" id="KW-1185">Reference proteome</keyword>
<organism evidence="1 2">
    <name type="scientific">Rathayibacter caricis DSM 15933</name>
    <dbReference type="NCBI Taxonomy" id="1328867"/>
    <lineage>
        <taxon>Bacteria</taxon>
        <taxon>Bacillati</taxon>
        <taxon>Actinomycetota</taxon>
        <taxon>Actinomycetes</taxon>
        <taxon>Micrococcales</taxon>
        <taxon>Microbacteriaceae</taxon>
        <taxon>Rathayibacter</taxon>
    </lineage>
</organism>
<dbReference type="AlphaFoldDB" id="A0A2T4UQI5"/>
<comment type="caution">
    <text evidence="1">The sequence shown here is derived from an EMBL/GenBank/DDBJ whole genome shotgun (WGS) entry which is preliminary data.</text>
</comment>
<accession>A0A2T4UQI5</accession>
<name>A0A2T4UQI5_9MICO</name>
<gene>
    <name evidence="1" type="ORF">C1I63_02350</name>
</gene>
<dbReference type="Proteomes" id="UP000241085">
    <property type="component" value="Unassembled WGS sequence"/>
</dbReference>
<dbReference type="PIRSF" id="PIRSF028498">
    <property type="entry name" value="UCP028498"/>
    <property type="match status" value="1"/>
</dbReference>
<evidence type="ECO:0000313" key="1">
    <source>
        <dbReference type="EMBL" id="PTL71796.1"/>
    </source>
</evidence>
<sequence length="126" mass="13737">MTWNPTTLAAIAASDDLHVSPFRADGATYGTPTWIWSVVVGDDLLVRAWNGQRSRWYRAAVEQGAGRIRAAGAEHEVAFEQADPARRDAVDAAYREKYAGSPYLAPMLGEGPVSATVRLLPLRSPR</sequence>
<protein>
    <submittedName>
        <fullName evidence="1">DUF2255 domain-containing protein</fullName>
    </submittedName>
</protein>
<dbReference type="EMBL" id="PZPL01000001">
    <property type="protein sequence ID" value="PTL71796.1"/>
    <property type="molecule type" value="Genomic_DNA"/>
</dbReference>
<evidence type="ECO:0000313" key="2">
    <source>
        <dbReference type="Proteomes" id="UP000241085"/>
    </source>
</evidence>
<dbReference type="InterPro" id="IPR016888">
    <property type="entry name" value="UCP028498"/>
</dbReference>
<dbReference type="RefSeq" id="WP_107573620.1">
    <property type="nucleotide sequence ID" value="NZ_PZPL01000001.1"/>
</dbReference>